<dbReference type="InterPro" id="IPR053168">
    <property type="entry name" value="Glutamic_endopeptidase"/>
</dbReference>
<protein>
    <recommendedName>
        <fullName evidence="2">Neprosin PEP catalytic domain-containing protein</fullName>
    </recommendedName>
</protein>
<dbReference type="Pfam" id="PF14365">
    <property type="entry name" value="Neprosin_AP"/>
    <property type="match status" value="1"/>
</dbReference>
<keyword evidence="1" id="KW-0732">Signal</keyword>
<dbReference type="Gene3D" id="3.90.1320.10">
    <property type="entry name" value="Outer-capsid protein sigma 3, large lobe"/>
    <property type="match status" value="1"/>
</dbReference>
<evidence type="ECO:0000313" key="4">
    <source>
        <dbReference type="Proteomes" id="UP001642260"/>
    </source>
</evidence>
<feature type="domain" description="Neprosin PEP catalytic" evidence="2">
    <location>
        <begin position="157"/>
        <end position="412"/>
    </location>
</feature>
<dbReference type="PANTHER" id="PTHR31589:SF2">
    <property type="entry name" value="ASLB (DUF239)-RELATED"/>
    <property type="match status" value="1"/>
</dbReference>
<dbReference type="EMBL" id="CAKOAT010275822">
    <property type="protein sequence ID" value="CAH8360010.1"/>
    <property type="molecule type" value="Genomic_DNA"/>
</dbReference>
<evidence type="ECO:0000259" key="2">
    <source>
        <dbReference type="PROSITE" id="PS52045"/>
    </source>
</evidence>
<accession>A0ABC8KVT6</accession>
<proteinExistence type="predicted"/>
<organism evidence="3 4">
    <name type="scientific">Eruca vesicaria subsp. sativa</name>
    <name type="common">Garden rocket</name>
    <name type="synonym">Eruca sativa</name>
    <dbReference type="NCBI Taxonomy" id="29727"/>
    <lineage>
        <taxon>Eukaryota</taxon>
        <taxon>Viridiplantae</taxon>
        <taxon>Streptophyta</taxon>
        <taxon>Embryophyta</taxon>
        <taxon>Tracheophyta</taxon>
        <taxon>Spermatophyta</taxon>
        <taxon>Magnoliopsida</taxon>
        <taxon>eudicotyledons</taxon>
        <taxon>Gunneridae</taxon>
        <taxon>Pentapetalae</taxon>
        <taxon>rosids</taxon>
        <taxon>malvids</taxon>
        <taxon>Brassicales</taxon>
        <taxon>Brassicaceae</taxon>
        <taxon>Brassiceae</taxon>
        <taxon>Eruca</taxon>
    </lineage>
</organism>
<dbReference type="AlphaFoldDB" id="A0ABC8KVT6"/>
<evidence type="ECO:0000313" key="3">
    <source>
        <dbReference type="EMBL" id="CAH8360010.1"/>
    </source>
</evidence>
<feature type="chain" id="PRO_5044836030" description="Neprosin PEP catalytic domain-containing protein" evidence="1">
    <location>
        <begin position="20"/>
        <end position="412"/>
    </location>
</feature>
<evidence type="ECO:0000256" key="1">
    <source>
        <dbReference type="SAM" id="SignalP"/>
    </source>
</evidence>
<name>A0ABC8KVT6_ERUVS</name>
<keyword evidence="4" id="KW-1185">Reference proteome</keyword>
<dbReference type="InterPro" id="IPR025521">
    <property type="entry name" value="Neprosin_propep"/>
</dbReference>
<dbReference type="InterPro" id="IPR004314">
    <property type="entry name" value="Neprosin"/>
</dbReference>
<sequence>MRLILIFAVLCFFYNETYGKVSLDIDKKLGTLNKPALKTIKSEDGDVIDCIDIYKQHAFDHPALRNHKIQMKPSVEFDTKKTTTPNNGSSKPITSQIWSKSGNCPVGTIPVRRVSRADIMRASSPSHFGRKTHHRYSFLDNALQHKANFNLTAERLREPLNNRSEAIIVALGFNFLGAQSDINIWNPQGVQAGDYSSAQIWLLGGVSNTFESIEAGWMVNQRVFGDSRTRLFASWTKDAYTKTGCINLLCSGFVQTSTKFALGATVEPVSILGGAQYFIAVSIYLDPNSGNWWLTCANNVMGYWPGILFNALKHSATAVQWGGEVYSPNLMMTKPHTKTPMGSGNWASTRWNRACFHTNLRIKDFSMQVKYPQYLSEYVDEHYCYSTRLFRDTYMSEPHFYFGGPGQNPQCP</sequence>
<dbReference type="Pfam" id="PF03080">
    <property type="entry name" value="Neprosin"/>
    <property type="match status" value="1"/>
</dbReference>
<feature type="signal peptide" evidence="1">
    <location>
        <begin position="1"/>
        <end position="19"/>
    </location>
</feature>
<dbReference type="PROSITE" id="PS52045">
    <property type="entry name" value="NEPROSIN_PEP_CD"/>
    <property type="match status" value="1"/>
</dbReference>
<reference evidence="3 4" key="1">
    <citation type="submission" date="2022-03" db="EMBL/GenBank/DDBJ databases">
        <authorList>
            <person name="Macdonald S."/>
            <person name="Ahmed S."/>
            <person name="Newling K."/>
        </authorList>
    </citation>
    <scope>NUCLEOTIDE SEQUENCE [LARGE SCALE GENOMIC DNA]</scope>
</reference>
<dbReference type="Proteomes" id="UP001642260">
    <property type="component" value="Unassembled WGS sequence"/>
</dbReference>
<gene>
    <name evidence="3" type="ORF">ERUC_LOCUS25766</name>
</gene>
<dbReference type="PANTHER" id="PTHR31589">
    <property type="entry name" value="PROTEIN, PUTATIVE (DUF239)-RELATED-RELATED"/>
    <property type="match status" value="1"/>
</dbReference>
<comment type="caution">
    <text evidence="3">The sequence shown here is derived from an EMBL/GenBank/DDBJ whole genome shotgun (WGS) entry which is preliminary data.</text>
</comment>